<dbReference type="EMBL" id="JAQJAN010000008">
    <property type="protein sequence ID" value="KAJ5724535.1"/>
    <property type="molecule type" value="Genomic_DNA"/>
</dbReference>
<evidence type="ECO:0000256" key="6">
    <source>
        <dbReference type="SAM" id="MobiDB-lite"/>
    </source>
</evidence>
<keyword evidence="1" id="KW-0805">Transcription regulation</keyword>
<evidence type="ECO:0000256" key="5">
    <source>
        <dbReference type="SAM" id="Coils"/>
    </source>
</evidence>
<evidence type="ECO:0000256" key="3">
    <source>
        <dbReference type="ARBA" id="ARBA00023163"/>
    </source>
</evidence>
<evidence type="ECO:0000256" key="1">
    <source>
        <dbReference type="ARBA" id="ARBA00023015"/>
    </source>
</evidence>
<evidence type="ECO:0000313" key="8">
    <source>
        <dbReference type="Proteomes" id="UP001215712"/>
    </source>
</evidence>
<comment type="caution">
    <text evidence="7">The sequence shown here is derived from an EMBL/GenBank/DDBJ whole genome shotgun (WGS) entry which is preliminary data.</text>
</comment>
<feature type="coiled-coil region" evidence="5">
    <location>
        <begin position="54"/>
        <end position="81"/>
    </location>
</feature>
<dbReference type="GO" id="GO:0000981">
    <property type="term" value="F:DNA-binding transcription factor activity, RNA polymerase II-specific"/>
    <property type="evidence" value="ECO:0007669"/>
    <property type="project" value="InterPro"/>
</dbReference>
<dbReference type="Gene3D" id="4.10.240.10">
    <property type="entry name" value="Zn(2)-C6 fungal-type DNA-binding domain"/>
    <property type="match status" value="1"/>
</dbReference>
<name>A0AAD6HL38_9EURO</name>
<keyword evidence="8" id="KW-1185">Reference proteome</keyword>
<evidence type="ECO:0008006" key="9">
    <source>
        <dbReference type="Google" id="ProtNLM"/>
    </source>
</evidence>
<feature type="region of interest" description="Disordered" evidence="6">
    <location>
        <begin position="99"/>
        <end position="135"/>
    </location>
</feature>
<reference evidence="7" key="1">
    <citation type="journal article" date="2023" name="IMA Fungus">
        <title>Comparative genomic study of the Penicillium genus elucidates a diverse pangenome and 15 lateral gene transfer events.</title>
        <authorList>
            <person name="Petersen C."/>
            <person name="Sorensen T."/>
            <person name="Nielsen M.R."/>
            <person name="Sondergaard T.E."/>
            <person name="Sorensen J.L."/>
            <person name="Fitzpatrick D.A."/>
            <person name="Frisvad J.C."/>
            <person name="Nielsen K.L."/>
        </authorList>
    </citation>
    <scope>NUCLEOTIDE SEQUENCE</scope>
    <source>
        <strain evidence="7">IBT 17514</strain>
    </source>
</reference>
<gene>
    <name evidence="7" type="ORF">N7493_006263</name>
</gene>
<reference evidence="7" key="2">
    <citation type="submission" date="2023-01" db="EMBL/GenBank/DDBJ databases">
        <authorList>
            <person name="Petersen C."/>
        </authorList>
    </citation>
    <scope>NUCLEOTIDE SEQUENCE</scope>
    <source>
        <strain evidence="7">IBT 17514</strain>
    </source>
</reference>
<evidence type="ECO:0000256" key="4">
    <source>
        <dbReference type="ARBA" id="ARBA00023242"/>
    </source>
</evidence>
<organism evidence="7 8">
    <name type="scientific">Penicillium malachiteum</name>
    <dbReference type="NCBI Taxonomy" id="1324776"/>
    <lineage>
        <taxon>Eukaryota</taxon>
        <taxon>Fungi</taxon>
        <taxon>Dikarya</taxon>
        <taxon>Ascomycota</taxon>
        <taxon>Pezizomycotina</taxon>
        <taxon>Eurotiomycetes</taxon>
        <taxon>Eurotiomycetidae</taxon>
        <taxon>Eurotiales</taxon>
        <taxon>Aspergillaceae</taxon>
        <taxon>Penicillium</taxon>
    </lineage>
</organism>
<accession>A0AAD6HL38</accession>
<keyword evidence="5" id="KW-0175">Coiled coil</keyword>
<evidence type="ECO:0000256" key="2">
    <source>
        <dbReference type="ARBA" id="ARBA00023125"/>
    </source>
</evidence>
<dbReference type="Proteomes" id="UP001215712">
    <property type="component" value="Unassembled WGS sequence"/>
</dbReference>
<keyword evidence="3" id="KW-0804">Transcription</keyword>
<evidence type="ECO:0000313" key="7">
    <source>
        <dbReference type="EMBL" id="KAJ5724535.1"/>
    </source>
</evidence>
<feature type="compositionally biased region" description="Polar residues" evidence="6">
    <location>
        <begin position="122"/>
        <end position="135"/>
    </location>
</feature>
<dbReference type="InterPro" id="IPR036864">
    <property type="entry name" value="Zn2-C6_fun-type_DNA-bd_sf"/>
</dbReference>
<keyword evidence="4" id="KW-0539">Nucleus</keyword>
<dbReference type="GO" id="GO:0008270">
    <property type="term" value="F:zinc ion binding"/>
    <property type="evidence" value="ECO:0007669"/>
    <property type="project" value="InterPro"/>
</dbReference>
<dbReference type="AlphaFoldDB" id="A0AAD6HL38"/>
<keyword evidence="2" id="KW-0238">DNA-binding</keyword>
<feature type="compositionally biased region" description="Basic and acidic residues" evidence="6">
    <location>
        <begin position="99"/>
        <end position="116"/>
    </location>
</feature>
<sequence>MADAAKPGHSLASRSCHRYNQKKIRCSKNQPCDNCMCVKSSSECTFPGPGRAPRRRKRALKAELITRVENLEKELSNSNSGSKDLFSKDAALRGNTVHELEGVEDLHDMRHTPREFSEEEPSNQSLIHVNGGSLT</sequence>
<dbReference type="GO" id="GO:0003677">
    <property type="term" value="F:DNA binding"/>
    <property type="evidence" value="ECO:0007669"/>
    <property type="project" value="UniProtKB-KW"/>
</dbReference>
<protein>
    <recommendedName>
        <fullName evidence="9">Zn(2)-C6 fungal-type domain-containing protein</fullName>
    </recommendedName>
</protein>
<proteinExistence type="predicted"/>